<proteinExistence type="predicted"/>
<evidence type="ECO:0000313" key="2">
    <source>
        <dbReference type="EMBL" id="EFH61591.1"/>
    </source>
</evidence>
<organism evidence="3">
    <name type="scientific">Arabidopsis lyrata subsp. lyrata</name>
    <name type="common">Lyre-leaved rock-cress</name>
    <dbReference type="NCBI Taxonomy" id="81972"/>
    <lineage>
        <taxon>Eukaryota</taxon>
        <taxon>Viridiplantae</taxon>
        <taxon>Streptophyta</taxon>
        <taxon>Embryophyta</taxon>
        <taxon>Tracheophyta</taxon>
        <taxon>Spermatophyta</taxon>
        <taxon>Magnoliopsida</taxon>
        <taxon>eudicotyledons</taxon>
        <taxon>Gunneridae</taxon>
        <taxon>Pentapetalae</taxon>
        <taxon>rosids</taxon>
        <taxon>malvids</taxon>
        <taxon>Brassicales</taxon>
        <taxon>Brassicaceae</taxon>
        <taxon>Camelineae</taxon>
        <taxon>Arabidopsis</taxon>
    </lineage>
</organism>
<feature type="compositionally biased region" description="Polar residues" evidence="1">
    <location>
        <begin position="112"/>
        <end position="124"/>
    </location>
</feature>
<feature type="region of interest" description="Disordered" evidence="1">
    <location>
        <begin position="33"/>
        <end position="153"/>
    </location>
</feature>
<evidence type="ECO:0000313" key="3">
    <source>
        <dbReference type="Proteomes" id="UP000008694"/>
    </source>
</evidence>
<reference evidence="3" key="1">
    <citation type="journal article" date="2011" name="Nat. Genet.">
        <title>The Arabidopsis lyrata genome sequence and the basis of rapid genome size change.</title>
        <authorList>
            <person name="Hu T.T."/>
            <person name="Pattyn P."/>
            <person name="Bakker E.G."/>
            <person name="Cao J."/>
            <person name="Cheng J.-F."/>
            <person name="Clark R.M."/>
            <person name="Fahlgren N."/>
            <person name="Fawcett J.A."/>
            <person name="Grimwood J."/>
            <person name="Gundlach H."/>
            <person name="Haberer G."/>
            <person name="Hollister J.D."/>
            <person name="Ossowski S."/>
            <person name="Ottilar R.P."/>
            <person name="Salamov A.A."/>
            <person name="Schneeberger K."/>
            <person name="Spannagl M."/>
            <person name="Wang X."/>
            <person name="Yang L."/>
            <person name="Nasrallah M.E."/>
            <person name="Bergelson J."/>
            <person name="Carrington J.C."/>
            <person name="Gaut B.S."/>
            <person name="Schmutz J."/>
            <person name="Mayer K.F.X."/>
            <person name="Van de Peer Y."/>
            <person name="Grigoriev I.V."/>
            <person name="Nordborg M."/>
            <person name="Weigel D."/>
            <person name="Guo Y.-L."/>
        </authorList>
    </citation>
    <scope>NUCLEOTIDE SEQUENCE [LARGE SCALE GENOMIC DNA]</scope>
    <source>
        <strain evidence="3">cv. MN47</strain>
    </source>
</reference>
<protein>
    <submittedName>
        <fullName evidence="2">Predicted protein</fullName>
    </submittedName>
</protein>
<keyword evidence="3" id="KW-1185">Reference proteome</keyword>
<accession>D7LA39</accession>
<dbReference type="EMBL" id="GL348715">
    <property type="protein sequence ID" value="EFH61591.1"/>
    <property type="molecule type" value="Genomic_DNA"/>
</dbReference>
<evidence type="ECO:0000256" key="1">
    <source>
        <dbReference type="SAM" id="MobiDB-lite"/>
    </source>
</evidence>
<dbReference type="AlphaFoldDB" id="D7LA39"/>
<feature type="compositionally biased region" description="Polar residues" evidence="1">
    <location>
        <begin position="94"/>
        <end position="103"/>
    </location>
</feature>
<sequence length="153" mass="17387">MEIAMFHFIDSQLCWVWALTKLIQLQKKQIGKTIGKREKSSDPVVSPEADCRSTNSGGIQAPRLCEGTEGLEPTTEEPDFRRRSFSDEPPYPLRNSQNAQHPTSGIDVLRSRPSNLRSSDQTPLSHFRKSPIFPEQNPIKPVRWKQIAEETNS</sequence>
<dbReference type="HOGENOM" id="CLU_1715719_0_0_1"/>
<dbReference type="Proteomes" id="UP000008694">
    <property type="component" value="Unassembled WGS sequence"/>
</dbReference>
<name>D7LA39_ARALL</name>
<dbReference type="Gramene" id="Al_scaffold_0003_2096">
    <property type="protein sequence ID" value="Al_scaffold_0003_2096"/>
    <property type="gene ID" value="Al_scaffold_0003_2096"/>
</dbReference>
<gene>
    <name evidence="2" type="ORF">ARALYDRAFT_672899</name>
</gene>